<accession>A0ABW8F3T8</accession>
<dbReference type="NCBIfam" id="TIGR01409">
    <property type="entry name" value="TAT_signal_seq"/>
    <property type="match status" value="1"/>
</dbReference>
<dbReference type="Gene3D" id="2.60.120.1440">
    <property type="match status" value="1"/>
</dbReference>
<feature type="transmembrane region" description="Helical" evidence="1">
    <location>
        <begin position="108"/>
        <end position="127"/>
    </location>
</feature>
<dbReference type="Gene3D" id="3.55.50.30">
    <property type="match status" value="1"/>
</dbReference>
<keyword evidence="1" id="KW-1133">Transmembrane helix</keyword>
<dbReference type="PANTHER" id="PTHR30273">
    <property type="entry name" value="PERIPLASMIC SIGNAL SENSOR AND SIGMA FACTOR ACTIVATOR FECR-RELATED"/>
    <property type="match status" value="1"/>
</dbReference>
<protein>
    <submittedName>
        <fullName evidence="3">FecR family protein</fullName>
    </submittedName>
</protein>
<keyword evidence="1" id="KW-0812">Transmembrane</keyword>
<evidence type="ECO:0000259" key="2">
    <source>
        <dbReference type="Pfam" id="PF04773"/>
    </source>
</evidence>
<proteinExistence type="predicted"/>
<dbReference type="InterPro" id="IPR006860">
    <property type="entry name" value="FecR"/>
</dbReference>
<dbReference type="InterPro" id="IPR012373">
    <property type="entry name" value="Ferrdict_sens_TM"/>
</dbReference>
<feature type="domain" description="FecR protein" evidence="2">
    <location>
        <begin position="142"/>
        <end position="231"/>
    </location>
</feature>
<keyword evidence="1" id="KW-0472">Membrane</keyword>
<dbReference type="EMBL" id="JBIUZV010000013">
    <property type="protein sequence ID" value="MFJ3047930.1"/>
    <property type="molecule type" value="Genomic_DNA"/>
</dbReference>
<dbReference type="Pfam" id="PF04773">
    <property type="entry name" value="FecR"/>
    <property type="match status" value="1"/>
</dbReference>
<gene>
    <name evidence="3" type="ORF">ACIPEN_19040</name>
</gene>
<comment type="caution">
    <text evidence="3">The sequence shown here is derived from an EMBL/GenBank/DDBJ whole genome shotgun (WGS) entry which is preliminary data.</text>
</comment>
<evidence type="ECO:0000313" key="4">
    <source>
        <dbReference type="Proteomes" id="UP001617427"/>
    </source>
</evidence>
<sequence>MSVFDAQQTGSQDSSGAGMSLDADARAWVRLLASGRARKEDARKLELWCAASAAHAAAFKKAHALWRQLGTAAELSGAGDPELEAIRHAARHGRAAPATRSGRTSRRAFLGGAVAASVAAAGVALVYPPLSLWPSMAALQADYRTGVGQQMQVALASDVSLLLNTRSSISVRSMDGAPVGIELIDGEIAVNANRPFSVRAGNGTISAEFSRFEVRHLGANVCVTCMEGQVNVALAGAQKTLRANQQMVYGGDAAAAVATVDAQRQSDWRQGILSFRQTALAQVIDEINRYRPGHLMLMAKSLEQRPVSGRFRIDDLDKAIAQIQRLFRLSATSLPGGIVMLS</sequence>
<name>A0ABW8F3T8_9BURK</name>
<keyword evidence="4" id="KW-1185">Reference proteome</keyword>
<dbReference type="PIRSF" id="PIRSF018266">
    <property type="entry name" value="FecR"/>
    <property type="match status" value="1"/>
</dbReference>
<dbReference type="PANTHER" id="PTHR30273:SF2">
    <property type="entry name" value="PROTEIN FECR"/>
    <property type="match status" value="1"/>
</dbReference>
<evidence type="ECO:0000256" key="1">
    <source>
        <dbReference type="SAM" id="Phobius"/>
    </source>
</evidence>
<reference evidence="3 4" key="1">
    <citation type="submission" date="2024-10" db="EMBL/GenBank/DDBJ databases">
        <title>The Natural Products Discovery Center: Release of the First 8490 Sequenced Strains for Exploring Actinobacteria Biosynthetic Diversity.</title>
        <authorList>
            <person name="Kalkreuter E."/>
            <person name="Kautsar S.A."/>
            <person name="Yang D."/>
            <person name="Bader C.D."/>
            <person name="Teijaro C.N."/>
            <person name="Fluegel L."/>
            <person name="Davis C.M."/>
            <person name="Simpson J.R."/>
            <person name="Lauterbach L."/>
            <person name="Steele A.D."/>
            <person name="Gui C."/>
            <person name="Meng S."/>
            <person name="Li G."/>
            <person name="Viehrig K."/>
            <person name="Ye F."/>
            <person name="Su P."/>
            <person name="Kiefer A.F."/>
            <person name="Nichols A."/>
            <person name="Cepeda A.J."/>
            <person name="Yan W."/>
            <person name="Fan B."/>
            <person name="Jiang Y."/>
            <person name="Adhikari A."/>
            <person name="Zheng C.-J."/>
            <person name="Schuster L."/>
            <person name="Cowan T.M."/>
            <person name="Smanski M.J."/>
            <person name="Chevrette M.G."/>
            <person name="De Carvalho L.P.S."/>
            <person name="Shen B."/>
        </authorList>
    </citation>
    <scope>NUCLEOTIDE SEQUENCE [LARGE SCALE GENOMIC DNA]</scope>
    <source>
        <strain evidence="3 4">NPDC087045</strain>
    </source>
</reference>
<dbReference type="InterPro" id="IPR019546">
    <property type="entry name" value="TAT_signal_bac_arc"/>
</dbReference>
<organism evidence="3 4">
    <name type="scientific">Herbaspirillum chlorophenolicum</name>
    <dbReference type="NCBI Taxonomy" id="211589"/>
    <lineage>
        <taxon>Bacteria</taxon>
        <taxon>Pseudomonadati</taxon>
        <taxon>Pseudomonadota</taxon>
        <taxon>Betaproteobacteria</taxon>
        <taxon>Burkholderiales</taxon>
        <taxon>Oxalobacteraceae</taxon>
        <taxon>Herbaspirillum</taxon>
    </lineage>
</organism>
<dbReference type="RefSeq" id="WP_402702706.1">
    <property type="nucleotide sequence ID" value="NZ_JBIUZV010000013.1"/>
</dbReference>
<evidence type="ECO:0000313" key="3">
    <source>
        <dbReference type="EMBL" id="MFJ3047930.1"/>
    </source>
</evidence>
<dbReference type="Proteomes" id="UP001617427">
    <property type="component" value="Unassembled WGS sequence"/>
</dbReference>